<sequence>MVSSVCHSALSDLSPPSSVKIFPDRSQFFKEESVSLSCEVQKEPNLWKLMRRKTVGTNDTFSPGWGEHYTLDPIMLGDGGVYWCQSTSGKQSTAVNITVHGGSVIMQSPTLPVNGGHPVTLTCRYRENMNKDKSFSCLTDSFYKDGSLINNGTTGEMTIPVVNKSHEGLWKCSCGNHGDSPESWMTVTSKNTAVPPSSPSPTTLWSTSLSRLLCGLLVSSPYLMVTSVMLVKCSKRKRISQGAERETCEGREV</sequence>
<feature type="domain" description="Immunoglobulin" evidence="3">
    <location>
        <begin position="108"/>
        <end position="188"/>
    </location>
</feature>
<dbReference type="PANTHER" id="PTHR11481:SF64">
    <property type="entry name" value="FC RECEPTOR-LIKE PROTEIN 4"/>
    <property type="match status" value="1"/>
</dbReference>
<organism evidence="4 5">
    <name type="scientific">Umbra pygmaea</name>
    <name type="common">Eastern mudminnow</name>
    <dbReference type="NCBI Taxonomy" id="75934"/>
    <lineage>
        <taxon>Eukaryota</taxon>
        <taxon>Metazoa</taxon>
        <taxon>Chordata</taxon>
        <taxon>Craniata</taxon>
        <taxon>Vertebrata</taxon>
        <taxon>Euteleostomi</taxon>
        <taxon>Actinopterygii</taxon>
        <taxon>Neopterygii</taxon>
        <taxon>Teleostei</taxon>
        <taxon>Protacanthopterygii</taxon>
        <taxon>Esociformes</taxon>
        <taxon>Umbridae</taxon>
        <taxon>Umbra</taxon>
    </lineage>
</organism>
<evidence type="ECO:0000256" key="1">
    <source>
        <dbReference type="ARBA" id="ARBA00022729"/>
    </source>
</evidence>
<evidence type="ECO:0000256" key="2">
    <source>
        <dbReference type="ARBA" id="ARBA00023157"/>
    </source>
</evidence>
<gene>
    <name evidence="4" type="ORF">UPYG_G00246390</name>
</gene>
<name>A0ABD0X6U7_UMBPY</name>
<dbReference type="InterPro" id="IPR003599">
    <property type="entry name" value="Ig_sub"/>
</dbReference>
<dbReference type="SMART" id="SM00409">
    <property type="entry name" value="IG"/>
    <property type="match status" value="2"/>
</dbReference>
<protein>
    <recommendedName>
        <fullName evidence="3">Immunoglobulin domain-containing protein</fullName>
    </recommendedName>
</protein>
<dbReference type="Proteomes" id="UP001557470">
    <property type="component" value="Unassembled WGS sequence"/>
</dbReference>
<reference evidence="4 5" key="1">
    <citation type="submission" date="2024-06" db="EMBL/GenBank/DDBJ databases">
        <authorList>
            <person name="Pan Q."/>
            <person name="Wen M."/>
            <person name="Jouanno E."/>
            <person name="Zahm M."/>
            <person name="Klopp C."/>
            <person name="Cabau C."/>
            <person name="Louis A."/>
            <person name="Berthelot C."/>
            <person name="Parey E."/>
            <person name="Roest Crollius H."/>
            <person name="Montfort J."/>
            <person name="Robinson-Rechavi M."/>
            <person name="Bouchez O."/>
            <person name="Lampietro C."/>
            <person name="Lopez Roques C."/>
            <person name="Donnadieu C."/>
            <person name="Postlethwait J."/>
            <person name="Bobe J."/>
            <person name="Verreycken H."/>
            <person name="Guiguen Y."/>
        </authorList>
    </citation>
    <scope>NUCLEOTIDE SEQUENCE [LARGE SCALE GENOMIC DNA]</scope>
    <source>
        <strain evidence="4">Up_M1</strain>
        <tissue evidence="4">Testis</tissue>
    </source>
</reference>
<dbReference type="EMBL" id="JAGEUA010000007">
    <property type="protein sequence ID" value="KAL0970723.1"/>
    <property type="molecule type" value="Genomic_DNA"/>
</dbReference>
<keyword evidence="5" id="KW-1185">Reference proteome</keyword>
<evidence type="ECO:0000313" key="5">
    <source>
        <dbReference type="Proteomes" id="UP001557470"/>
    </source>
</evidence>
<dbReference type="InterPro" id="IPR050488">
    <property type="entry name" value="Ig_Fc_receptor"/>
</dbReference>
<evidence type="ECO:0000259" key="3">
    <source>
        <dbReference type="SMART" id="SM00409"/>
    </source>
</evidence>
<proteinExistence type="predicted"/>
<keyword evidence="2" id="KW-1015">Disulfide bond</keyword>
<accession>A0ABD0X6U7</accession>
<comment type="caution">
    <text evidence="4">The sequence shown here is derived from an EMBL/GenBank/DDBJ whole genome shotgun (WGS) entry which is preliminary data.</text>
</comment>
<keyword evidence="1" id="KW-0732">Signal</keyword>
<feature type="domain" description="Immunoglobulin" evidence="3">
    <location>
        <begin position="23"/>
        <end position="100"/>
    </location>
</feature>
<dbReference type="SUPFAM" id="SSF48726">
    <property type="entry name" value="Immunoglobulin"/>
    <property type="match status" value="2"/>
</dbReference>
<evidence type="ECO:0000313" key="4">
    <source>
        <dbReference type="EMBL" id="KAL0970723.1"/>
    </source>
</evidence>
<dbReference type="AlphaFoldDB" id="A0ABD0X6U7"/>
<dbReference type="PANTHER" id="PTHR11481">
    <property type="entry name" value="IMMUNOGLOBULIN FC RECEPTOR"/>
    <property type="match status" value="1"/>
</dbReference>
<dbReference type="Gene3D" id="2.60.40.10">
    <property type="entry name" value="Immunoglobulins"/>
    <property type="match status" value="2"/>
</dbReference>
<dbReference type="InterPro" id="IPR013783">
    <property type="entry name" value="Ig-like_fold"/>
</dbReference>
<dbReference type="InterPro" id="IPR036179">
    <property type="entry name" value="Ig-like_dom_sf"/>
</dbReference>